<protein>
    <submittedName>
        <fullName evidence="2">4-carboxy muconolactone decarboxylase</fullName>
    </submittedName>
</protein>
<dbReference type="InterPro" id="IPR029032">
    <property type="entry name" value="AhpD-like"/>
</dbReference>
<dbReference type="RefSeq" id="WP_068730135.1">
    <property type="nucleotide sequence ID" value="NZ_LVYV01000001.1"/>
</dbReference>
<evidence type="ECO:0000313" key="3">
    <source>
        <dbReference type="Proteomes" id="UP000076574"/>
    </source>
</evidence>
<accession>A0A164B2K2</accession>
<keyword evidence="3" id="KW-1185">Reference proteome</keyword>
<dbReference type="Proteomes" id="UP000076574">
    <property type="component" value="Unassembled WGS sequence"/>
</dbReference>
<dbReference type="EMBL" id="LVYV01000001">
    <property type="protein sequence ID" value="KZD25666.1"/>
    <property type="molecule type" value="Genomic_DNA"/>
</dbReference>
<gene>
    <name evidence="2" type="ORF">A4A58_04510</name>
</gene>
<dbReference type="PANTHER" id="PTHR34846:SF11">
    <property type="entry name" value="4-CARBOXYMUCONOLACTONE DECARBOXYLASE FAMILY PROTEIN (AFU_ORTHOLOGUE AFUA_6G11590)"/>
    <property type="match status" value="1"/>
</dbReference>
<organism evidence="2 3">
    <name type="scientific">Tardiphaga robiniae</name>
    <dbReference type="NCBI Taxonomy" id="943830"/>
    <lineage>
        <taxon>Bacteria</taxon>
        <taxon>Pseudomonadati</taxon>
        <taxon>Pseudomonadota</taxon>
        <taxon>Alphaproteobacteria</taxon>
        <taxon>Hyphomicrobiales</taxon>
        <taxon>Nitrobacteraceae</taxon>
        <taxon>Tardiphaga</taxon>
    </lineage>
</organism>
<evidence type="ECO:0000313" key="2">
    <source>
        <dbReference type="EMBL" id="KZD25666.1"/>
    </source>
</evidence>
<proteinExistence type="predicted"/>
<keyword evidence="1" id="KW-0732">Signal</keyword>
<evidence type="ECO:0000256" key="1">
    <source>
        <dbReference type="SAM" id="SignalP"/>
    </source>
</evidence>
<comment type="caution">
    <text evidence="2">The sequence shown here is derived from an EMBL/GenBank/DDBJ whole genome shotgun (WGS) entry which is preliminary data.</text>
</comment>
<dbReference type="PANTHER" id="PTHR34846">
    <property type="entry name" value="4-CARBOXYMUCONOLACTONE DECARBOXYLASE FAMILY PROTEIN (AFU_ORTHOLOGUE AFUA_6G11590)"/>
    <property type="match status" value="1"/>
</dbReference>
<name>A0A164B2K2_9BRAD</name>
<dbReference type="STRING" id="943830.A4A58_04510"/>
<reference evidence="2 3" key="1">
    <citation type="submission" date="2016-03" db="EMBL/GenBank/DDBJ databases">
        <title>Microsymbionts genomes from the relict species Vavilovia formosa (Stev.) Fed.</title>
        <authorList>
            <person name="Kopat V."/>
            <person name="Chirak E."/>
            <person name="Kimeklis A."/>
            <person name="Andronov E."/>
        </authorList>
    </citation>
    <scope>NUCLEOTIDE SEQUENCE [LARGE SCALE GENOMIC DNA]</scope>
    <source>
        <strain evidence="2 3">Vaf07</strain>
    </source>
</reference>
<dbReference type="OrthoDB" id="9129225at2"/>
<sequence length="210" mass="23215">MRHKLAGTLASLLVLSVTAIPALAQDRMPPIPADKYTDAQKKAAEEFAGGRGYEVRGPFVPLIRSPEVMLRAKVMGDHLRFKSALAPRLSEMIILITAREWTQQYEWVAHHDIAIKAGLRKEIADAIADGRRPVGMAEDEEAAYDMSIEIQRTKRVSDPTWNRAVAKFGEQGVIDLLGINGYYTFLAMTMNAARTGLPAGVAEPLKRFPD</sequence>
<dbReference type="Gene3D" id="1.20.1290.10">
    <property type="entry name" value="AhpD-like"/>
    <property type="match status" value="1"/>
</dbReference>
<feature type="signal peptide" evidence="1">
    <location>
        <begin position="1"/>
        <end position="24"/>
    </location>
</feature>
<dbReference type="AlphaFoldDB" id="A0A164B2K2"/>
<dbReference type="SUPFAM" id="SSF69118">
    <property type="entry name" value="AhpD-like"/>
    <property type="match status" value="1"/>
</dbReference>
<feature type="chain" id="PRO_5007848882" evidence="1">
    <location>
        <begin position="25"/>
        <end position="210"/>
    </location>
</feature>